<dbReference type="AlphaFoldDB" id="A0A915KTB1"/>
<evidence type="ECO:0000313" key="3">
    <source>
        <dbReference type="Proteomes" id="UP000887565"/>
    </source>
</evidence>
<feature type="region of interest" description="Disordered" evidence="1">
    <location>
        <begin position="36"/>
        <end position="56"/>
    </location>
</feature>
<feature type="transmembrane region" description="Helical" evidence="2">
    <location>
        <begin position="14"/>
        <end position="32"/>
    </location>
</feature>
<proteinExistence type="predicted"/>
<dbReference type="Proteomes" id="UP000887565">
    <property type="component" value="Unplaced"/>
</dbReference>
<reference evidence="4" key="1">
    <citation type="submission" date="2022-11" db="UniProtKB">
        <authorList>
            <consortium name="WormBaseParasite"/>
        </authorList>
    </citation>
    <scope>IDENTIFICATION</scope>
</reference>
<protein>
    <submittedName>
        <fullName evidence="4">Serine-threonine/tyrosine-protein kinase catalytic domain-containing protein</fullName>
    </submittedName>
</protein>
<dbReference type="WBParaSite" id="nRc.2.0.1.t40858-RA">
    <property type="protein sequence ID" value="nRc.2.0.1.t40858-RA"/>
    <property type="gene ID" value="nRc.2.0.1.g40858"/>
</dbReference>
<accession>A0A915KTB1</accession>
<feature type="compositionally biased region" description="Polar residues" evidence="1">
    <location>
        <begin position="45"/>
        <end position="56"/>
    </location>
</feature>
<keyword evidence="2" id="KW-1133">Transmembrane helix</keyword>
<sequence>MTSCWYVDPSRRPLIRDIALQLGLILQLFLVSTKKTDNKGKMEKSLQTSVKSLQNA</sequence>
<evidence type="ECO:0000256" key="2">
    <source>
        <dbReference type="SAM" id="Phobius"/>
    </source>
</evidence>
<name>A0A915KTB1_ROMCU</name>
<organism evidence="3 4">
    <name type="scientific">Romanomermis culicivorax</name>
    <name type="common">Nematode worm</name>
    <dbReference type="NCBI Taxonomy" id="13658"/>
    <lineage>
        <taxon>Eukaryota</taxon>
        <taxon>Metazoa</taxon>
        <taxon>Ecdysozoa</taxon>
        <taxon>Nematoda</taxon>
        <taxon>Enoplea</taxon>
        <taxon>Dorylaimia</taxon>
        <taxon>Mermithida</taxon>
        <taxon>Mermithoidea</taxon>
        <taxon>Mermithidae</taxon>
        <taxon>Romanomermis</taxon>
    </lineage>
</organism>
<keyword evidence="2" id="KW-0812">Transmembrane</keyword>
<evidence type="ECO:0000313" key="4">
    <source>
        <dbReference type="WBParaSite" id="nRc.2.0.1.t40858-RA"/>
    </source>
</evidence>
<keyword evidence="3" id="KW-1185">Reference proteome</keyword>
<keyword evidence="2" id="KW-0472">Membrane</keyword>
<evidence type="ECO:0000256" key="1">
    <source>
        <dbReference type="SAM" id="MobiDB-lite"/>
    </source>
</evidence>